<protein>
    <recommendedName>
        <fullName evidence="3">DUF3828 domain-containing protein</fullName>
    </recommendedName>
</protein>
<reference evidence="1 2" key="1">
    <citation type="submission" date="2018-07" db="EMBL/GenBank/DDBJ databases">
        <authorList>
            <consortium name="Pathogen Informatics"/>
        </authorList>
    </citation>
    <scope>NUCLEOTIDE SEQUENCE [LARGE SCALE GENOMIC DNA]</scope>
    <source>
        <strain evidence="1 2">4300STDY7045823</strain>
    </source>
</reference>
<dbReference type="RefSeq" id="WP_000878863.1">
    <property type="nucleotide sequence ID" value="NZ_CP113069.1"/>
</dbReference>
<proteinExistence type="predicted"/>
<evidence type="ECO:0008006" key="3">
    <source>
        <dbReference type="Google" id="ProtNLM"/>
    </source>
</evidence>
<accession>A0A333U300</accession>
<dbReference type="Proteomes" id="UP000252694">
    <property type="component" value="Unassembled WGS sequence"/>
</dbReference>
<evidence type="ECO:0000313" key="1">
    <source>
        <dbReference type="EMBL" id="SST16470.1"/>
    </source>
</evidence>
<dbReference type="AlphaFoldDB" id="A0A333U300"/>
<gene>
    <name evidence="1" type="ORF">SAMEA104305318_00487</name>
</gene>
<evidence type="ECO:0000313" key="2">
    <source>
        <dbReference type="Proteomes" id="UP000252694"/>
    </source>
</evidence>
<name>A0A333U300_ACIBA</name>
<sequence length="174" mass="20058">MLADIKKLLYVIFLTFFCFGCNSKQSAQESKEKFDSISKESTNQKEADIVSFILNFYKIYSPYDFGRDNENKLSNFLSKNGDEFLTNNLKSLILEDIKCTEEGYVCNLDMDPFYNSQDKIILSNVLKKSDKSVDILFDNKSKLTILLDCNNKCLISNIIYPDGSNLEEKLKQKD</sequence>
<dbReference type="EMBL" id="UFMQ01000001">
    <property type="protein sequence ID" value="SST16470.1"/>
    <property type="molecule type" value="Genomic_DNA"/>
</dbReference>
<organism evidence="1 2">
    <name type="scientific">Acinetobacter baumannii</name>
    <dbReference type="NCBI Taxonomy" id="470"/>
    <lineage>
        <taxon>Bacteria</taxon>
        <taxon>Pseudomonadati</taxon>
        <taxon>Pseudomonadota</taxon>
        <taxon>Gammaproteobacteria</taxon>
        <taxon>Moraxellales</taxon>
        <taxon>Moraxellaceae</taxon>
        <taxon>Acinetobacter</taxon>
        <taxon>Acinetobacter calcoaceticus/baumannii complex</taxon>
    </lineage>
</organism>